<protein>
    <recommendedName>
        <fullName evidence="6">Carboxylesterase type B domain-containing protein</fullName>
    </recommendedName>
</protein>
<dbReference type="AlphaFoldDB" id="A0A7R9D3N2"/>
<gene>
    <name evidence="7" type="ORF">TCEB3V08_LOCUS9059</name>
</gene>
<accession>A0A7R9D3N2</accession>
<dbReference type="InterPro" id="IPR029058">
    <property type="entry name" value="AB_hydrolase_fold"/>
</dbReference>
<dbReference type="PANTHER" id="PTHR43903">
    <property type="entry name" value="NEUROLIGIN"/>
    <property type="match status" value="1"/>
</dbReference>
<feature type="domain" description="Carboxylesterase type B" evidence="6">
    <location>
        <begin position="133"/>
        <end position="231"/>
    </location>
</feature>
<dbReference type="InterPro" id="IPR019819">
    <property type="entry name" value="Carboxylesterase_B_CS"/>
</dbReference>
<feature type="region of interest" description="Disordered" evidence="4">
    <location>
        <begin position="300"/>
        <end position="322"/>
    </location>
</feature>
<proteinExistence type="inferred from homology"/>
<dbReference type="EMBL" id="OC320210">
    <property type="protein sequence ID" value="CAD7407533.1"/>
    <property type="molecule type" value="Genomic_DNA"/>
</dbReference>
<keyword evidence="3" id="KW-0325">Glycoprotein</keyword>
<dbReference type="InterPro" id="IPR051093">
    <property type="entry name" value="Neuroligin/BSAL"/>
</dbReference>
<dbReference type="SUPFAM" id="SSF53474">
    <property type="entry name" value="alpha/beta-Hydrolases"/>
    <property type="match status" value="1"/>
</dbReference>
<evidence type="ECO:0000256" key="4">
    <source>
        <dbReference type="SAM" id="MobiDB-lite"/>
    </source>
</evidence>
<feature type="signal peptide" evidence="5">
    <location>
        <begin position="1"/>
        <end position="25"/>
    </location>
</feature>
<sequence length="355" mass="37870">MGLKNQIVATAWALEILILLRNSLCQEPRVQLNQGVAVGYKRKREILHQLQAVFLVWGKCWLGFNRFCLTIHHVTPSMKGAGILTGDGEVKAGILTGDGEVKAGILTGDGEVKAGILIGDGEVKAGILTGDGEPPEPPPPWNRTFYANKFAPSCVQLTDSASKTPSAQDEDCLYLNIYVPEKNINRRETSVLVFIEGGGFVSGSVNNFPAQELAAEGVIVVSINYRLNVFGEPPNHLEHLSLVVSKVANSASPPQPGEPPNHLEHLSPVVSKVANSAIPPRPGEPPNHLEHLSPVVSKVANSASPPEFSQGGSGKALPQPFPGPWRAVASTLVIANHRCKADTQPKGQPRLPVAP</sequence>
<organism evidence="7">
    <name type="scientific">Timema cristinae</name>
    <name type="common">Walking stick</name>
    <dbReference type="NCBI Taxonomy" id="61476"/>
    <lineage>
        <taxon>Eukaryota</taxon>
        <taxon>Metazoa</taxon>
        <taxon>Ecdysozoa</taxon>
        <taxon>Arthropoda</taxon>
        <taxon>Hexapoda</taxon>
        <taxon>Insecta</taxon>
        <taxon>Pterygota</taxon>
        <taxon>Neoptera</taxon>
        <taxon>Polyneoptera</taxon>
        <taxon>Phasmatodea</taxon>
        <taxon>Timematodea</taxon>
        <taxon>Timematoidea</taxon>
        <taxon>Timematidae</taxon>
        <taxon>Timema</taxon>
    </lineage>
</organism>
<dbReference type="InterPro" id="IPR002018">
    <property type="entry name" value="CarbesteraseB"/>
</dbReference>
<comment type="similarity">
    <text evidence="1">Belongs to the type-B carboxylesterase/lipase family.</text>
</comment>
<dbReference type="Pfam" id="PF00135">
    <property type="entry name" value="COesterase"/>
    <property type="match status" value="1"/>
</dbReference>
<evidence type="ECO:0000259" key="6">
    <source>
        <dbReference type="Pfam" id="PF00135"/>
    </source>
</evidence>
<dbReference type="Gene3D" id="3.40.50.1820">
    <property type="entry name" value="alpha/beta hydrolase"/>
    <property type="match status" value="1"/>
</dbReference>
<name>A0A7R9D3N2_TIMCR</name>
<evidence type="ECO:0000256" key="1">
    <source>
        <dbReference type="ARBA" id="ARBA00005964"/>
    </source>
</evidence>
<evidence type="ECO:0000256" key="2">
    <source>
        <dbReference type="ARBA" id="ARBA00022729"/>
    </source>
</evidence>
<dbReference type="PROSITE" id="PS00941">
    <property type="entry name" value="CARBOXYLESTERASE_B_2"/>
    <property type="match status" value="1"/>
</dbReference>
<evidence type="ECO:0000256" key="3">
    <source>
        <dbReference type="ARBA" id="ARBA00023180"/>
    </source>
</evidence>
<evidence type="ECO:0000256" key="5">
    <source>
        <dbReference type="SAM" id="SignalP"/>
    </source>
</evidence>
<reference evidence="7" key="1">
    <citation type="submission" date="2020-11" db="EMBL/GenBank/DDBJ databases">
        <authorList>
            <person name="Tran Van P."/>
        </authorList>
    </citation>
    <scope>NUCLEOTIDE SEQUENCE</scope>
</reference>
<evidence type="ECO:0000313" key="7">
    <source>
        <dbReference type="EMBL" id="CAD7407533.1"/>
    </source>
</evidence>
<keyword evidence="2 5" id="KW-0732">Signal</keyword>
<feature type="chain" id="PRO_5031018373" description="Carboxylesterase type B domain-containing protein" evidence="5">
    <location>
        <begin position="26"/>
        <end position="355"/>
    </location>
</feature>